<sequence length="29" mass="3374">MVRPLNGWVWCRRHGNDELAGCLRRSFSG</sequence>
<organism evidence="1 2">
    <name type="scientific">Pseudomonas monteilii SB3101</name>
    <dbReference type="NCBI Taxonomy" id="1435058"/>
    <lineage>
        <taxon>Bacteria</taxon>
        <taxon>Pseudomonadati</taxon>
        <taxon>Pseudomonadota</taxon>
        <taxon>Gammaproteobacteria</taxon>
        <taxon>Pseudomonadales</taxon>
        <taxon>Pseudomonadaceae</taxon>
        <taxon>Pseudomonas</taxon>
    </lineage>
</organism>
<dbReference type="Proteomes" id="UP000018660">
    <property type="component" value="Chromosome"/>
</dbReference>
<dbReference type="AlphaFoldDB" id="V9VB52"/>
<evidence type="ECO:0000313" key="1">
    <source>
        <dbReference type="EMBL" id="AHC91135.1"/>
    </source>
</evidence>
<proteinExistence type="predicted"/>
<dbReference type="HOGENOM" id="CLU_3409975_0_0_6"/>
<protein>
    <submittedName>
        <fullName evidence="1">Uncharacterized protein</fullName>
    </submittedName>
</protein>
<accession>V9VB52</accession>
<dbReference type="EMBL" id="CP006979">
    <property type="protein sequence ID" value="AHC91135.1"/>
    <property type="molecule type" value="Genomic_DNA"/>
</dbReference>
<name>V9VB52_9PSED</name>
<gene>
    <name evidence="1" type="ORF">X970_15825</name>
</gene>
<reference evidence="1 2" key="1">
    <citation type="submission" date="2013-12" db="EMBL/GenBank/DDBJ databases">
        <title>Complete Genomes of Pseudomonas monteilii SB3078 and SB3101, two Benzene, Toluene and Ethylbenzene Degrading Bacteria used for Bioaugmentation.</title>
        <authorList>
            <person name="Dueholm M.S."/>
            <person name="Albertsen M."/>
            <person name="D'Imperio S."/>
            <person name="Tale V.P."/>
            <person name="Lewis D."/>
            <person name="Nilsen P.H."/>
            <person name="Nielsen J.L."/>
        </authorList>
    </citation>
    <scope>NUCLEOTIDE SEQUENCE [LARGE SCALE GENOMIC DNA]</scope>
    <source>
        <strain evidence="1 2">SB3101</strain>
    </source>
</reference>
<dbReference type="KEGG" id="pmot:X970_15825"/>
<evidence type="ECO:0000313" key="2">
    <source>
        <dbReference type="Proteomes" id="UP000018660"/>
    </source>
</evidence>